<name>A0A5C6DPS2_9BACT</name>
<gene>
    <name evidence="1" type="ORF">Poly41_27010</name>
</gene>
<dbReference type="EMBL" id="SJPV01000004">
    <property type="protein sequence ID" value="TWU38225.1"/>
    <property type="molecule type" value="Genomic_DNA"/>
</dbReference>
<keyword evidence="2" id="KW-1185">Reference proteome</keyword>
<organism evidence="1 2">
    <name type="scientific">Novipirellula artificiosorum</name>
    <dbReference type="NCBI Taxonomy" id="2528016"/>
    <lineage>
        <taxon>Bacteria</taxon>
        <taxon>Pseudomonadati</taxon>
        <taxon>Planctomycetota</taxon>
        <taxon>Planctomycetia</taxon>
        <taxon>Pirellulales</taxon>
        <taxon>Pirellulaceae</taxon>
        <taxon>Novipirellula</taxon>
    </lineage>
</organism>
<evidence type="ECO:0000313" key="2">
    <source>
        <dbReference type="Proteomes" id="UP000319143"/>
    </source>
</evidence>
<sequence>MMNKSSEKMSSRRLMLKSGLAAMLACDAGLDVYCEKPLTLTLAKWQVLRCRIGSARLPMCCCRKNLSSGASIGIYSSAKPRCVRILGGGG</sequence>
<reference evidence="1 2" key="1">
    <citation type="submission" date="2019-02" db="EMBL/GenBank/DDBJ databases">
        <title>Deep-cultivation of Planctomycetes and their phenomic and genomic characterization uncovers novel biology.</title>
        <authorList>
            <person name="Wiegand S."/>
            <person name="Jogler M."/>
            <person name="Boedeker C."/>
            <person name="Pinto D."/>
            <person name="Vollmers J."/>
            <person name="Rivas-Marin E."/>
            <person name="Kohn T."/>
            <person name="Peeters S.H."/>
            <person name="Heuer A."/>
            <person name="Rast P."/>
            <person name="Oberbeckmann S."/>
            <person name="Bunk B."/>
            <person name="Jeske O."/>
            <person name="Meyerdierks A."/>
            <person name="Storesund J.E."/>
            <person name="Kallscheuer N."/>
            <person name="Luecker S."/>
            <person name="Lage O.M."/>
            <person name="Pohl T."/>
            <person name="Merkel B.J."/>
            <person name="Hornburger P."/>
            <person name="Mueller R.-W."/>
            <person name="Bruemmer F."/>
            <person name="Labrenz M."/>
            <person name="Spormann A.M."/>
            <person name="Op Den Camp H."/>
            <person name="Overmann J."/>
            <person name="Amann R."/>
            <person name="Jetten M.S.M."/>
            <person name="Mascher T."/>
            <person name="Medema M.H."/>
            <person name="Devos D.P."/>
            <person name="Kaster A.-K."/>
            <person name="Ovreas L."/>
            <person name="Rohde M."/>
            <person name="Galperin M.Y."/>
            <person name="Jogler C."/>
        </authorList>
    </citation>
    <scope>NUCLEOTIDE SEQUENCE [LARGE SCALE GENOMIC DNA]</scope>
    <source>
        <strain evidence="1 2">Poly41</strain>
    </source>
</reference>
<dbReference type="InterPro" id="IPR036291">
    <property type="entry name" value="NAD(P)-bd_dom_sf"/>
</dbReference>
<comment type="caution">
    <text evidence="1">The sequence shown here is derived from an EMBL/GenBank/DDBJ whole genome shotgun (WGS) entry which is preliminary data.</text>
</comment>
<accession>A0A5C6DPS2</accession>
<evidence type="ECO:0000313" key="1">
    <source>
        <dbReference type="EMBL" id="TWU38225.1"/>
    </source>
</evidence>
<protein>
    <submittedName>
        <fullName evidence="1">Uncharacterized protein</fullName>
    </submittedName>
</protein>
<dbReference type="AlphaFoldDB" id="A0A5C6DPS2"/>
<dbReference type="SUPFAM" id="SSF51735">
    <property type="entry name" value="NAD(P)-binding Rossmann-fold domains"/>
    <property type="match status" value="1"/>
</dbReference>
<proteinExistence type="predicted"/>
<dbReference type="Gene3D" id="3.40.50.720">
    <property type="entry name" value="NAD(P)-binding Rossmann-like Domain"/>
    <property type="match status" value="1"/>
</dbReference>
<dbReference type="Proteomes" id="UP000319143">
    <property type="component" value="Unassembled WGS sequence"/>
</dbReference>